<keyword evidence="7 8" id="KW-0472">Membrane</keyword>
<evidence type="ECO:0000256" key="7">
    <source>
        <dbReference type="ARBA" id="ARBA00023136"/>
    </source>
</evidence>
<feature type="transmembrane region" description="Helical" evidence="8">
    <location>
        <begin position="107"/>
        <end position="130"/>
    </location>
</feature>
<feature type="transmembrane region" description="Helical" evidence="8">
    <location>
        <begin position="425"/>
        <end position="444"/>
    </location>
</feature>
<feature type="transmembrane region" description="Helical" evidence="8">
    <location>
        <begin position="393"/>
        <end position="413"/>
    </location>
</feature>
<keyword evidence="6 8" id="KW-1133">Transmembrane helix</keyword>
<dbReference type="Gene3D" id="1.20.1250.20">
    <property type="entry name" value="MFS general substrate transporter like domains"/>
    <property type="match status" value="1"/>
</dbReference>
<dbReference type="InterPro" id="IPR036259">
    <property type="entry name" value="MFS_trans_sf"/>
</dbReference>
<feature type="transmembrane region" description="Helical" evidence="8">
    <location>
        <begin position="238"/>
        <end position="259"/>
    </location>
</feature>
<reference evidence="9 10" key="1">
    <citation type="submission" date="2020-08" db="EMBL/GenBank/DDBJ databases">
        <title>Complete genome sequence of Entomobacter blattae G55GP.</title>
        <authorList>
            <person name="Poehlein A."/>
            <person name="Guzman J."/>
            <person name="Daniel R."/>
            <person name="Vilcinskas A."/>
        </authorList>
    </citation>
    <scope>NUCLEOTIDE SEQUENCE [LARGE SCALE GENOMIC DNA]</scope>
    <source>
        <strain evidence="9 10">G55GP</strain>
    </source>
</reference>
<keyword evidence="5" id="KW-0571">Peptide transport</keyword>
<evidence type="ECO:0000256" key="6">
    <source>
        <dbReference type="ARBA" id="ARBA00022989"/>
    </source>
</evidence>
<evidence type="ECO:0000256" key="1">
    <source>
        <dbReference type="ARBA" id="ARBA00004651"/>
    </source>
</evidence>
<feature type="transmembrane region" description="Helical" evidence="8">
    <location>
        <begin position="54"/>
        <end position="73"/>
    </location>
</feature>
<evidence type="ECO:0000256" key="3">
    <source>
        <dbReference type="ARBA" id="ARBA00022475"/>
    </source>
</evidence>
<feature type="transmembrane region" description="Helical" evidence="8">
    <location>
        <begin position="176"/>
        <end position="195"/>
    </location>
</feature>
<evidence type="ECO:0000313" key="10">
    <source>
        <dbReference type="Proteomes" id="UP000516349"/>
    </source>
</evidence>
<keyword evidence="5" id="KW-0653">Protein transport</keyword>
<dbReference type="AlphaFoldDB" id="A0A7H1NT78"/>
<dbReference type="GO" id="GO:0015833">
    <property type="term" value="P:peptide transport"/>
    <property type="evidence" value="ECO:0007669"/>
    <property type="project" value="UniProtKB-KW"/>
</dbReference>
<dbReference type="RefSeq" id="WP_203413195.1">
    <property type="nucleotide sequence ID" value="NZ_CP060244.1"/>
</dbReference>
<keyword evidence="3" id="KW-1003">Cell membrane</keyword>
<proteinExistence type="predicted"/>
<dbReference type="InterPro" id="IPR005279">
    <property type="entry name" value="Dipep/tripep_permease"/>
</dbReference>
<evidence type="ECO:0000256" key="8">
    <source>
        <dbReference type="SAM" id="Phobius"/>
    </source>
</evidence>
<evidence type="ECO:0000256" key="5">
    <source>
        <dbReference type="ARBA" id="ARBA00022856"/>
    </source>
</evidence>
<sequence length="501" mass="56148">MKKHSPSSSLSSRSTFCIIALCQIGNMFAYAGVQSILLLYLVEKQNFSDSEGNILIGAFAAIYCITHIVGGWAGDRLFSHRATIIGGAGLLALGYLLLAIIPFHIQILYYALAIISLGNGFFSTNAASIIRALFTGEKNGNDNNMESIFTYYYLSINIGSVLAKFSIPWIQTHLSWQTAFFVCFFAALLEFFLLAKLGQQLFIPLSLEKRKRKNNRLFLALTSITLFIFTVLTLERPFWAEASMWVATSGVLAFLTLLYRKSALSEQYGLLILFVMMGQSILFFILFQQMDTSLTLLALRHVSPTFYLGDLKLFSWSAGQFKMLNPFWVIIFSPILIWAYRKNNQKTHRPLLAHKFFVGFIALSLSFFIWWIFCHFSNGHTLLSPWVMVGGYLFFSIGELMIAGLGLAAVAQYSPPHATGTMMGCYYIISGISLYIGSLIANWGPQSHSSAFFSPLESLHRYGSLFGILTLLACLGSFISACCFPLLRQWEQHLLTNSIKT</sequence>
<dbReference type="InterPro" id="IPR000109">
    <property type="entry name" value="POT_fam"/>
</dbReference>
<feature type="transmembrane region" description="Helical" evidence="8">
    <location>
        <begin position="16"/>
        <end position="42"/>
    </location>
</feature>
<feature type="transmembrane region" description="Helical" evidence="8">
    <location>
        <begin position="82"/>
        <end position="101"/>
    </location>
</feature>
<keyword evidence="2" id="KW-0813">Transport</keyword>
<dbReference type="EMBL" id="CP060244">
    <property type="protein sequence ID" value="QNT78988.1"/>
    <property type="molecule type" value="Genomic_DNA"/>
</dbReference>
<feature type="transmembrane region" description="Helical" evidence="8">
    <location>
        <begin position="464"/>
        <end position="487"/>
    </location>
</feature>
<keyword evidence="4 8" id="KW-0812">Transmembrane</keyword>
<evidence type="ECO:0000313" key="9">
    <source>
        <dbReference type="EMBL" id="QNT78988.1"/>
    </source>
</evidence>
<dbReference type="GO" id="GO:1904680">
    <property type="term" value="F:peptide transmembrane transporter activity"/>
    <property type="evidence" value="ECO:0007669"/>
    <property type="project" value="InterPro"/>
</dbReference>
<keyword evidence="10" id="KW-1185">Reference proteome</keyword>
<feature type="transmembrane region" description="Helical" evidence="8">
    <location>
        <begin position="216"/>
        <end position="232"/>
    </location>
</feature>
<gene>
    <name evidence="9" type="primary">dtpA</name>
    <name evidence="9" type="ORF">JGUZn3_17710</name>
</gene>
<feature type="transmembrane region" description="Helical" evidence="8">
    <location>
        <begin position="268"/>
        <end position="287"/>
    </location>
</feature>
<dbReference type="GO" id="GO:0005886">
    <property type="term" value="C:plasma membrane"/>
    <property type="evidence" value="ECO:0007669"/>
    <property type="project" value="UniProtKB-SubCell"/>
</dbReference>
<feature type="transmembrane region" description="Helical" evidence="8">
    <location>
        <begin position="352"/>
        <end position="373"/>
    </location>
</feature>
<feature type="transmembrane region" description="Helical" evidence="8">
    <location>
        <begin position="323"/>
        <end position="340"/>
    </location>
</feature>
<evidence type="ECO:0000256" key="4">
    <source>
        <dbReference type="ARBA" id="ARBA00022692"/>
    </source>
</evidence>
<dbReference type="Pfam" id="PF00854">
    <property type="entry name" value="PTR2"/>
    <property type="match status" value="1"/>
</dbReference>
<dbReference type="PANTHER" id="PTHR23517:SF15">
    <property type="entry name" value="PROTON-DEPENDENT OLIGOPEPTIDE FAMILY TRANSPORT PROTEIN"/>
    <property type="match status" value="1"/>
</dbReference>
<accession>A0A7H1NT78</accession>
<feature type="transmembrane region" description="Helical" evidence="8">
    <location>
        <begin position="151"/>
        <end position="170"/>
    </location>
</feature>
<dbReference type="InterPro" id="IPR050171">
    <property type="entry name" value="MFS_Transporters"/>
</dbReference>
<comment type="subcellular location">
    <subcellularLocation>
        <location evidence="1">Cell membrane</location>
        <topology evidence="1">Multi-pass membrane protein</topology>
    </subcellularLocation>
</comment>
<dbReference type="NCBIfam" id="TIGR00924">
    <property type="entry name" value="yjdL_sub1_fam"/>
    <property type="match status" value="1"/>
</dbReference>
<protein>
    <submittedName>
        <fullName evidence="9">Dipeptide and tripeptide permease A</fullName>
    </submittedName>
</protein>
<name>A0A7H1NT78_9PROT</name>
<evidence type="ECO:0000256" key="2">
    <source>
        <dbReference type="ARBA" id="ARBA00022448"/>
    </source>
</evidence>
<dbReference type="KEGG" id="ebla:JGUZn3_17710"/>
<organism evidence="9 10">
    <name type="scientific">Entomobacter blattae</name>
    <dbReference type="NCBI Taxonomy" id="2762277"/>
    <lineage>
        <taxon>Bacteria</taxon>
        <taxon>Pseudomonadati</taxon>
        <taxon>Pseudomonadota</taxon>
        <taxon>Alphaproteobacteria</taxon>
        <taxon>Acetobacterales</taxon>
        <taxon>Acetobacteraceae</taxon>
        <taxon>Entomobacter</taxon>
    </lineage>
</organism>
<dbReference type="PANTHER" id="PTHR23517">
    <property type="entry name" value="RESISTANCE PROTEIN MDTM, PUTATIVE-RELATED-RELATED"/>
    <property type="match status" value="1"/>
</dbReference>
<dbReference type="Proteomes" id="UP000516349">
    <property type="component" value="Chromosome"/>
</dbReference>
<dbReference type="SUPFAM" id="SSF103473">
    <property type="entry name" value="MFS general substrate transporter"/>
    <property type="match status" value="1"/>
</dbReference>